<sequence>MLVKKLSKFIVGLDYEDIPKTAINKLKICFLDFLGVSKRGFNEKTVQILLKSLEEMEPNKLNINNDFSDNNRSSIIGKGYSNVYNAGFINGVSAHCLDLDDGHRFAQIHPGTIIFPTALAISEKNDINGKKFLESIICGYEIAIVLGTLVNPYHRDQGFHTTGTIGTFASGATASKLLGLSMEKTINVLGLCGTLSSGLLESNHQGTMGKQLHAGKTVYNGILSGYLAKNEFTGSETIVDGNEGFLKAMVIKKFEDMNYSAIQNYINSYLENSLGKFHIKEVYLKKYPFCRHLHSSIDSIINIKDKHDFNMEDTIKITIKTYKIATEHDNFNPKNKEELKQSLPYAVAMSCFKGNDMSNLENYNNYNYDTYDLETIKSILNKISIEESEEFTKLTPNYRPSNVIIETDKNNYEVYVELPKGEPENPFTKKDILKKFKSLNPDFNLNKLKPINELESINIRNFMKSFNHN</sequence>
<dbReference type="InterPro" id="IPR036148">
    <property type="entry name" value="MmgE/PrpD_sf"/>
</dbReference>
<dbReference type="Pfam" id="PF19305">
    <property type="entry name" value="MmgE_PrpD_C"/>
    <property type="match status" value="1"/>
</dbReference>
<dbReference type="EMBL" id="NIZT01000008">
    <property type="protein sequence ID" value="RBQ24252.1"/>
    <property type="molecule type" value="Genomic_DNA"/>
</dbReference>
<evidence type="ECO:0008006" key="6">
    <source>
        <dbReference type="Google" id="ProtNLM"/>
    </source>
</evidence>
<dbReference type="InterPro" id="IPR042183">
    <property type="entry name" value="MmgE/PrpD_sf_1"/>
</dbReference>
<dbReference type="PANTHER" id="PTHR16943">
    <property type="entry name" value="2-METHYLCITRATE DEHYDRATASE-RELATED"/>
    <property type="match status" value="1"/>
</dbReference>
<evidence type="ECO:0000313" key="5">
    <source>
        <dbReference type="Proteomes" id="UP000253099"/>
    </source>
</evidence>
<gene>
    <name evidence="4" type="ORF">ALNOE001_03770</name>
</gene>
<dbReference type="InterPro" id="IPR045337">
    <property type="entry name" value="MmgE_PrpD_C"/>
</dbReference>
<dbReference type="SUPFAM" id="SSF103378">
    <property type="entry name" value="2-methylcitrate dehydratase PrpD"/>
    <property type="match status" value="1"/>
</dbReference>
<name>A0A366MFM3_9EURY</name>
<organism evidence="4 5">
    <name type="scientific">Candidatus Methanobinarius endosymbioticus</name>
    <dbReference type="NCBI Taxonomy" id="2006182"/>
    <lineage>
        <taxon>Archaea</taxon>
        <taxon>Methanobacteriati</taxon>
        <taxon>Methanobacteriota</taxon>
        <taxon>Methanomada group</taxon>
        <taxon>Methanobacteria</taxon>
        <taxon>Methanobacteriales</taxon>
        <taxon>Methanobacteriaceae</taxon>
        <taxon>Candidatus Methanobinarius</taxon>
    </lineage>
</organism>
<comment type="caution">
    <text evidence="4">The sequence shown here is derived from an EMBL/GenBank/DDBJ whole genome shotgun (WGS) entry which is preliminary data.</text>
</comment>
<dbReference type="AlphaFoldDB" id="A0A366MFM3"/>
<dbReference type="PANTHER" id="PTHR16943:SF8">
    <property type="entry name" value="2-METHYLCITRATE DEHYDRATASE"/>
    <property type="match status" value="1"/>
</dbReference>
<dbReference type="Proteomes" id="UP000253099">
    <property type="component" value="Unassembled WGS sequence"/>
</dbReference>
<dbReference type="Pfam" id="PF03972">
    <property type="entry name" value="MmgE_PrpD_N"/>
    <property type="match status" value="1"/>
</dbReference>
<proteinExistence type="inferred from homology"/>
<dbReference type="InterPro" id="IPR042188">
    <property type="entry name" value="MmgE/PrpD_sf_2"/>
</dbReference>
<evidence type="ECO:0000259" key="3">
    <source>
        <dbReference type="Pfam" id="PF19305"/>
    </source>
</evidence>
<dbReference type="Gene3D" id="3.30.1330.120">
    <property type="entry name" value="2-methylcitrate dehydratase PrpD"/>
    <property type="match status" value="1"/>
</dbReference>
<feature type="domain" description="MmgE/PrpD N-terminal" evidence="2">
    <location>
        <begin position="5"/>
        <end position="252"/>
    </location>
</feature>
<dbReference type="InterPro" id="IPR005656">
    <property type="entry name" value="MmgE_PrpD"/>
</dbReference>
<comment type="similarity">
    <text evidence="1">Belongs to the PrpD family.</text>
</comment>
<evidence type="ECO:0000256" key="1">
    <source>
        <dbReference type="ARBA" id="ARBA00006174"/>
    </source>
</evidence>
<dbReference type="Gene3D" id="1.10.4100.10">
    <property type="entry name" value="2-methylcitrate dehydratase PrpD"/>
    <property type="match status" value="1"/>
</dbReference>
<dbReference type="InterPro" id="IPR045336">
    <property type="entry name" value="MmgE_PrpD_N"/>
</dbReference>
<evidence type="ECO:0000259" key="2">
    <source>
        <dbReference type="Pfam" id="PF03972"/>
    </source>
</evidence>
<reference evidence="4 5" key="1">
    <citation type="submission" date="2018-06" db="EMBL/GenBank/DDBJ databases">
        <title>Genomic insight into two independent archaeal endosymbiosis events.</title>
        <authorList>
            <person name="Lind A.E."/>
            <person name="Lewis W.H."/>
            <person name="Spang A."/>
            <person name="Guy L."/>
            <person name="Embley M.T."/>
            <person name="Ettema T.J.G."/>
        </authorList>
    </citation>
    <scope>NUCLEOTIDE SEQUENCE [LARGE SCALE GENOMIC DNA]</scope>
    <source>
        <strain evidence="4">NOE</strain>
    </source>
</reference>
<accession>A0A366MFM3</accession>
<feature type="domain" description="MmgE/PrpD C-terminal" evidence="3">
    <location>
        <begin position="287"/>
        <end position="440"/>
    </location>
</feature>
<protein>
    <recommendedName>
        <fullName evidence="6">2-methylcitrate dehydratase</fullName>
    </recommendedName>
</protein>
<dbReference type="GO" id="GO:0016829">
    <property type="term" value="F:lyase activity"/>
    <property type="evidence" value="ECO:0007669"/>
    <property type="project" value="InterPro"/>
</dbReference>
<evidence type="ECO:0000313" key="4">
    <source>
        <dbReference type="EMBL" id="RBQ24252.1"/>
    </source>
</evidence>
<keyword evidence="5" id="KW-1185">Reference proteome</keyword>